<dbReference type="InterPro" id="IPR017441">
    <property type="entry name" value="Protein_kinase_ATP_BS"/>
</dbReference>
<name>A0ABQ7X264_BRANA</name>
<dbReference type="Pfam" id="PF12819">
    <property type="entry name" value="Malectin_like"/>
    <property type="match status" value="1"/>
</dbReference>
<dbReference type="SMART" id="SM00220">
    <property type="entry name" value="S_TKc"/>
    <property type="match status" value="1"/>
</dbReference>
<evidence type="ECO:0000256" key="14">
    <source>
        <dbReference type="SAM" id="Phobius"/>
    </source>
</evidence>
<evidence type="ECO:0000256" key="9">
    <source>
        <dbReference type="ARBA" id="ARBA00022840"/>
    </source>
</evidence>
<dbReference type="Gene3D" id="3.80.10.10">
    <property type="entry name" value="Ribonuclease Inhibitor"/>
    <property type="match status" value="1"/>
</dbReference>
<comment type="caution">
    <text evidence="16">The sequence shown here is derived from an EMBL/GenBank/DDBJ whole genome shotgun (WGS) entry which is preliminary data.</text>
</comment>
<feature type="binding site" evidence="12">
    <location>
        <position position="625"/>
    </location>
    <ligand>
        <name>ATP</name>
        <dbReference type="ChEBI" id="CHEBI:30616"/>
    </ligand>
</feature>
<dbReference type="EMBL" id="JAGKQM010002207">
    <property type="protein sequence ID" value="KAH0850025.1"/>
    <property type="molecule type" value="Genomic_DNA"/>
</dbReference>
<evidence type="ECO:0000256" key="13">
    <source>
        <dbReference type="SAM" id="MobiDB-lite"/>
    </source>
</evidence>
<evidence type="ECO:0000259" key="15">
    <source>
        <dbReference type="PROSITE" id="PS50011"/>
    </source>
</evidence>
<evidence type="ECO:0000256" key="7">
    <source>
        <dbReference type="ARBA" id="ARBA00022741"/>
    </source>
</evidence>
<feature type="transmembrane region" description="Helical" evidence="14">
    <location>
        <begin position="534"/>
        <end position="558"/>
    </location>
</feature>
<evidence type="ECO:0000256" key="1">
    <source>
        <dbReference type="ARBA" id="ARBA00004167"/>
    </source>
</evidence>
<keyword evidence="8" id="KW-0418">Kinase</keyword>
<dbReference type="PROSITE" id="PS00108">
    <property type="entry name" value="PROTEIN_KINASE_ST"/>
    <property type="match status" value="1"/>
</dbReference>
<keyword evidence="2" id="KW-0433">Leucine-rich repeat</keyword>
<protein>
    <recommendedName>
        <fullName evidence="15">Protein kinase domain-containing protein</fullName>
    </recommendedName>
</protein>
<accession>A0ABQ7X264</accession>
<dbReference type="InterPro" id="IPR024788">
    <property type="entry name" value="Malectin-like_Carb-bd_dom"/>
</dbReference>
<dbReference type="PANTHER" id="PTHR45631">
    <property type="entry name" value="OS07G0107800 PROTEIN-RELATED"/>
    <property type="match status" value="1"/>
</dbReference>
<evidence type="ECO:0000256" key="5">
    <source>
        <dbReference type="ARBA" id="ARBA00022729"/>
    </source>
</evidence>
<keyword evidence="9 12" id="KW-0067">ATP-binding</keyword>
<comment type="subcellular location">
    <subcellularLocation>
        <location evidence="1">Membrane</location>
        <topology evidence="1">Single-pass membrane protein</topology>
    </subcellularLocation>
</comment>
<organism evidence="16 17">
    <name type="scientific">Brassica napus</name>
    <name type="common">Rape</name>
    <dbReference type="NCBI Taxonomy" id="3708"/>
    <lineage>
        <taxon>Eukaryota</taxon>
        <taxon>Viridiplantae</taxon>
        <taxon>Streptophyta</taxon>
        <taxon>Embryophyta</taxon>
        <taxon>Tracheophyta</taxon>
        <taxon>Spermatophyta</taxon>
        <taxon>Magnoliopsida</taxon>
        <taxon>eudicotyledons</taxon>
        <taxon>Gunneridae</taxon>
        <taxon>Pentapetalae</taxon>
        <taxon>rosids</taxon>
        <taxon>malvids</taxon>
        <taxon>Brassicales</taxon>
        <taxon>Brassicaceae</taxon>
        <taxon>Brassiceae</taxon>
        <taxon>Brassica</taxon>
    </lineage>
</organism>
<keyword evidence="7 12" id="KW-0547">Nucleotide-binding</keyword>
<dbReference type="PANTHER" id="PTHR45631:SF48">
    <property type="entry name" value="LEUCINE-RICH REPEAT PROTEIN KINASE FAMILY PROTEIN"/>
    <property type="match status" value="1"/>
</dbReference>
<dbReference type="SUPFAM" id="SSF52058">
    <property type="entry name" value="L domain-like"/>
    <property type="match status" value="1"/>
</dbReference>
<dbReference type="Pfam" id="PF00069">
    <property type="entry name" value="Pkinase"/>
    <property type="match status" value="1"/>
</dbReference>
<keyword evidence="4 14" id="KW-0812">Transmembrane</keyword>
<dbReference type="PROSITE" id="PS00107">
    <property type="entry name" value="PROTEIN_KINASE_ATP"/>
    <property type="match status" value="1"/>
</dbReference>
<keyword evidence="3" id="KW-0808">Transferase</keyword>
<evidence type="ECO:0000256" key="4">
    <source>
        <dbReference type="ARBA" id="ARBA00022692"/>
    </source>
</evidence>
<proteinExistence type="predicted"/>
<evidence type="ECO:0000256" key="10">
    <source>
        <dbReference type="ARBA" id="ARBA00022989"/>
    </source>
</evidence>
<dbReference type="Gene3D" id="1.10.510.10">
    <property type="entry name" value="Transferase(Phosphotransferase) domain 1"/>
    <property type="match status" value="1"/>
</dbReference>
<gene>
    <name evidence="16" type="ORF">HID58_095862</name>
</gene>
<evidence type="ECO:0000256" key="3">
    <source>
        <dbReference type="ARBA" id="ARBA00022679"/>
    </source>
</evidence>
<keyword evidence="17" id="KW-1185">Reference proteome</keyword>
<evidence type="ECO:0000256" key="12">
    <source>
        <dbReference type="PROSITE-ProRule" id="PRU10141"/>
    </source>
</evidence>
<feature type="domain" description="Protein kinase" evidence="15">
    <location>
        <begin position="597"/>
        <end position="854"/>
    </location>
</feature>
<keyword evidence="5" id="KW-0732">Signal</keyword>
<evidence type="ECO:0000256" key="2">
    <source>
        <dbReference type="ARBA" id="ARBA00022614"/>
    </source>
</evidence>
<sequence>ELDTMLVSNSKNLRKWRGIFMEFCMCSLSHFLLYIFVQAQDQKGFITLDCGLLPDGSPYTDPSTGLTFTSDASFVESGTNGRVDKDSERNFEKAFVTLRYFPEGQRNCYNVKVTQGTKYLVRASFFYGNYDSLQTLPNFDLFLGPNKWTTVNLNATVPGGQYREIIHLSKLSSLQICLVKTGTTTPMISTLELRPLRSDIYISDTGSSLQFLSRTYLKGSGSILRYPDDVYDRRWFPLVKKDWNLITTTLNVNTSNGFDPPQGAMASAATYVNVNGTWDIPWNMEDSTTRFHIYLHFAEIQTLLANETREFSVLLNGNEFSKPFSPKMLGIVTMITQPESTLRCESGACHLQLVKTTKSTLPPLLNAMEIFTVVELPQPETNQDEVVAINKIQSAYGLSRVSWQGDPCVPREFLWAGLNCNNTDTSIPPTITSLNLSSSGLTDIIMPAIQNLTNLQELDLSNNSLNGDVPEFLADMKSLFIINLSGNNLSGQVPQKLLQKKGLKLNVEGNPNLNCTESSCVNKPRESGHPKKSIIVPVVASVASMVIIGSALVTFFVLKRKKSSNNREKGRRTPRPEPPKITKKKRFSYAEVTEMTNNFERILGRGGFGMVYHGYVNGTEQVAVKVVSQGSDQGHKQFKAEVDLLLRVHHKNLLDIAIREGLGSRIRIHVQWRLERAFVREASLLCFKVGNQTKNSCRRCTRPPIVHRDVKTANILLDEHFQAKIADFGLSKSFPNDGESHVSTVVAGTLGYLDPEYYQTNWLTEKSDVYSFGVVLLEIITNLPVIDQRRETPYIAEWVGLMVTKGDIKSIIDPRLKDDYHSDSVWKFVELAMACVNASSASRPTMSQVVIELIECLTLENSRGGTSCDMESRGSREVTMTFGTEVNPTAR</sequence>
<dbReference type="InterPro" id="IPR032675">
    <property type="entry name" value="LRR_dom_sf"/>
</dbReference>
<dbReference type="PROSITE" id="PS50011">
    <property type="entry name" value="PROTEIN_KINASE_DOM"/>
    <property type="match status" value="1"/>
</dbReference>
<dbReference type="SUPFAM" id="SSF56112">
    <property type="entry name" value="Protein kinase-like (PK-like)"/>
    <property type="match status" value="1"/>
</dbReference>
<evidence type="ECO:0000256" key="11">
    <source>
        <dbReference type="ARBA" id="ARBA00023136"/>
    </source>
</evidence>
<dbReference type="Pfam" id="PF13855">
    <property type="entry name" value="LRR_8"/>
    <property type="match status" value="1"/>
</dbReference>
<evidence type="ECO:0000313" key="17">
    <source>
        <dbReference type="Proteomes" id="UP000824890"/>
    </source>
</evidence>
<feature type="region of interest" description="Disordered" evidence="13">
    <location>
        <begin position="563"/>
        <end position="582"/>
    </location>
</feature>
<keyword evidence="6" id="KW-0677">Repeat</keyword>
<feature type="compositionally biased region" description="Basic residues" evidence="13">
    <location>
        <begin position="563"/>
        <end position="573"/>
    </location>
</feature>
<evidence type="ECO:0000313" key="16">
    <source>
        <dbReference type="EMBL" id="KAH0850025.1"/>
    </source>
</evidence>
<keyword evidence="11 14" id="KW-0472">Membrane</keyword>
<reference evidence="16 17" key="1">
    <citation type="submission" date="2021-05" db="EMBL/GenBank/DDBJ databases">
        <title>Genome Assembly of Synthetic Allotetraploid Brassica napus Reveals Homoeologous Exchanges between Subgenomes.</title>
        <authorList>
            <person name="Davis J.T."/>
        </authorList>
    </citation>
    <scope>NUCLEOTIDE SEQUENCE [LARGE SCALE GENOMIC DNA]</scope>
    <source>
        <strain evidence="17">cv. Da-Ae</strain>
        <tissue evidence="16">Seedling</tissue>
    </source>
</reference>
<dbReference type="Gene3D" id="3.30.200.20">
    <property type="entry name" value="Phosphorylase Kinase, domain 1"/>
    <property type="match status" value="1"/>
</dbReference>
<dbReference type="InterPro" id="IPR008271">
    <property type="entry name" value="Ser/Thr_kinase_AS"/>
</dbReference>
<dbReference type="InterPro" id="IPR000719">
    <property type="entry name" value="Prot_kinase_dom"/>
</dbReference>
<feature type="non-terminal residue" evidence="16">
    <location>
        <position position="1"/>
    </location>
</feature>
<evidence type="ECO:0000256" key="6">
    <source>
        <dbReference type="ARBA" id="ARBA00022737"/>
    </source>
</evidence>
<dbReference type="InterPro" id="IPR001611">
    <property type="entry name" value="Leu-rich_rpt"/>
</dbReference>
<evidence type="ECO:0000256" key="8">
    <source>
        <dbReference type="ARBA" id="ARBA00022777"/>
    </source>
</evidence>
<keyword evidence="10 14" id="KW-1133">Transmembrane helix</keyword>
<dbReference type="Proteomes" id="UP000824890">
    <property type="component" value="Unassembled WGS sequence"/>
</dbReference>
<dbReference type="InterPro" id="IPR011009">
    <property type="entry name" value="Kinase-like_dom_sf"/>
</dbReference>